<dbReference type="GO" id="GO:0016787">
    <property type="term" value="F:hydrolase activity"/>
    <property type="evidence" value="ECO:0007669"/>
    <property type="project" value="InterPro"/>
</dbReference>
<feature type="domain" description="Amidohydrolase-related" evidence="1">
    <location>
        <begin position="58"/>
        <end position="250"/>
    </location>
</feature>
<reference evidence="2 3" key="1">
    <citation type="submission" date="2020-10" db="EMBL/GenBank/DDBJ databases">
        <title>Connecting structure to function with the recovery of over 1000 high-quality activated sludge metagenome-assembled genomes encoding full-length rRNA genes using long-read sequencing.</title>
        <authorList>
            <person name="Singleton C.M."/>
            <person name="Petriglieri F."/>
            <person name="Kristensen J.M."/>
            <person name="Kirkegaard R.H."/>
            <person name="Michaelsen T.Y."/>
            <person name="Andersen M.H."/>
            <person name="Karst S.M."/>
            <person name="Dueholm M.S."/>
            <person name="Nielsen P.H."/>
            <person name="Albertsen M."/>
        </authorList>
    </citation>
    <scope>NUCLEOTIDE SEQUENCE [LARGE SCALE GENOMIC DNA]</scope>
    <source>
        <strain evidence="2">EsbW_18-Q3-R4-48_BATAC.285</strain>
    </source>
</reference>
<dbReference type="InterPro" id="IPR006680">
    <property type="entry name" value="Amidohydro-rel"/>
</dbReference>
<accession>A0A935UH77</accession>
<dbReference type="InterPro" id="IPR032466">
    <property type="entry name" value="Metal_Hydrolase"/>
</dbReference>
<evidence type="ECO:0000259" key="1">
    <source>
        <dbReference type="Pfam" id="PF04909"/>
    </source>
</evidence>
<dbReference type="Gene3D" id="3.20.20.140">
    <property type="entry name" value="Metal-dependent hydrolases"/>
    <property type="match status" value="1"/>
</dbReference>
<protein>
    <submittedName>
        <fullName evidence="2">Amidohydrolase family protein</fullName>
    </submittedName>
</protein>
<dbReference type="Pfam" id="PF04909">
    <property type="entry name" value="Amidohydro_2"/>
    <property type="match status" value="1"/>
</dbReference>
<organism evidence="2 3">
    <name type="scientific">Candidatus Accumulibacter proximus</name>
    <dbReference type="NCBI Taxonomy" id="2954385"/>
    <lineage>
        <taxon>Bacteria</taxon>
        <taxon>Pseudomonadati</taxon>
        <taxon>Pseudomonadota</taxon>
        <taxon>Betaproteobacteria</taxon>
        <taxon>Candidatus Accumulibacter</taxon>
    </lineage>
</organism>
<proteinExistence type="predicted"/>
<gene>
    <name evidence="2" type="ORF">IPJ27_19730</name>
</gene>
<dbReference type="SUPFAM" id="SSF51556">
    <property type="entry name" value="Metallo-dependent hydrolases"/>
    <property type="match status" value="1"/>
</dbReference>
<evidence type="ECO:0000313" key="3">
    <source>
        <dbReference type="Proteomes" id="UP000697998"/>
    </source>
</evidence>
<dbReference type="AlphaFoldDB" id="A0A935UH77"/>
<dbReference type="EMBL" id="JADJMH010000025">
    <property type="protein sequence ID" value="MBK7676806.1"/>
    <property type="molecule type" value="Genomic_DNA"/>
</dbReference>
<name>A0A935UH77_9PROT</name>
<sequence>MLPLLDSLAHPTLSGNWLGRAVRADFDTLMTELSDARYLGACAIGLDGVGGYDHVNFIEHCNAHPGLIPIAGFNPTRDASPEDMFALRRMGYRGVKIHPRFSGLTRRLDSLGPSLRAAGTAGLTVFFCTYMHCGLADHPIRDPFLSLVDLLCQAPGTRVILVHGGDVEVLRYAELVRFNANLLLDLSLTMMKYPGSSVDLDLAFLFRHFDRRICIGTDWPEHSPRQVRQRFEEFAGDLPDDKRHNIAYRNLYHFLGLDDEFSPLHHVTDQR</sequence>
<dbReference type="Proteomes" id="UP000697998">
    <property type="component" value="Unassembled WGS sequence"/>
</dbReference>
<comment type="caution">
    <text evidence="2">The sequence shown here is derived from an EMBL/GenBank/DDBJ whole genome shotgun (WGS) entry which is preliminary data.</text>
</comment>
<evidence type="ECO:0000313" key="2">
    <source>
        <dbReference type="EMBL" id="MBK7676806.1"/>
    </source>
</evidence>